<keyword evidence="8" id="KW-1133">Transmembrane helix</keyword>
<name>A0A1Q3DUG9_LENED</name>
<dbReference type="Pfam" id="PF00067">
    <property type="entry name" value="p450"/>
    <property type="match status" value="1"/>
</dbReference>
<evidence type="ECO:0000256" key="13">
    <source>
        <dbReference type="PIRSR" id="PIRSR602401-1"/>
    </source>
</evidence>
<evidence type="ECO:0000256" key="7">
    <source>
        <dbReference type="ARBA" id="ARBA00022723"/>
    </source>
</evidence>
<protein>
    <submittedName>
        <fullName evidence="14">Cytochrome p450</fullName>
    </submittedName>
</protein>
<evidence type="ECO:0000313" key="15">
    <source>
        <dbReference type="Proteomes" id="UP000188533"/>
    </source>
</evidence>
<dbReference type="GO" id="GO:0016705">
    <property type="term" value="F:oxidoreductase activity, acting on paired donors, with incorporation or reduction of molecular oxygen"/>
    <property type="evidence" value="ECO:0007669"/>
    <property type="project" value="InterPro"/>
</dbReference>
<feature type="binding site" description="axial binding residue" evidence="13">
    <location>
        <position position="470"/>
    </location>
    <ligand>
        <name>heme</name>
        <dbReference type="ChEBI" id="CHEBI:30413"/>
    </ligand>
    <ligandPart>
        <name>Fe</name>
        <dbReference type="ChEBI" id="CHEBI:18248"/>
    </ligandPart>
</feature>
<evidence type="ECO:0000256" key="5">
    <source>
        <dbReference type="ARBA" id="ARBA00022617"/>
    </source>
</evidence>
<dbReference type="PANTHER" id="PTHR24305:SF166">
    <property type="entry name" value="CYTOCHROME P450 12A4, MITOCHONDRIAL-RELATED"/>
    <property type="match status" value="1"/>
</dbReference>
<dbReference type="InterPro" id="IPR001128">
    <property type="entry name" value="Cyt_P450"/>
</dbReference>
<dbReference type="STRING" id="5353.A0A1Q3DUG9"/>
<comment type="cofactor">
    <cofactor evidence="1 13">
        <name>heme</name>
        <dbReference type="ChEBI" id="CHEBI:30413"/>
    </cofactor>
</comment>
<reference evidence="14 15" key="2">
    <citation type="submission" date="2017-02" db="EMBL/GenBank/DDBJ databases">
        <title>A genome survey and senescence transcriptome analysis in Lentinula edodes.</title>
        <authorList>
            <person name="Sakamoto Y."/>
            <person name="Nakade K."/>
            <person name="Sato S."/>
            <person name="Yoshida Y."/>
            <person name="Miyazaki K."/>
            <person name="Natsume S."/>
            <person name="Konno N."/>
        </authorList>
    </citation>
    <scope>NUCLEOTIDE SEQUENCE [LARGE SCALE GENOMIC DNA]</scope>
    <source>
        <strain evidence="14 15">NBRC 111202</strain>
    </source>
</reference>
<accession>A0A1Q3DUG9</accession>
<dbReference type="InterPro" id="IPR036396">
    <property type="entry name" value="Cyt_P450_sf"/>
</dbReference>
<keyword evidence="7 13" id="KW-0479">Metal-binding</keyword>
<evidence type="ECO:0000256" key="8">
    <source>
        <dbReference type="ARBA" id="ARBA00022989"/>
    </source>
</evidence>
<proteinExistence type="inferred from homology"/>
<keyword evidence="12" id="KW-0472">Membrane</keyword>
<dbReference type="GO" id="GO:0004497">
    <property type="term" value="F:monooxygenase activity"/>
    <property type="evidence" value="ECO:0007669"/>
    <property type="project" value="UniProtKB-KW"/>
</dbReference>
<dbReference type="GO" id="GO:0005506">
    <property type="term" value="F:iron ion binding"/>
    <property type="evidence" value="ECO:0007669"/>
    <property type="project" value="InterPro"/>
</dbReference>
<comment type="subcellular location">
    <subcellularLocation>
        <location evidence="2">Membrane</location>
    </subcellularLocation>
</comment>
<dbReference type="GO" id="GO:0016020">
    <property type="term" value="C:membrane"/>
    <property type="evidence" value="ECO:0007669"/>
    <property type="project" value="UniProtKB-SubCell"/>
</dbReference>
<keyword evidence="9" id="KW-0560">Oxidoreductase</keyword>
<sequence>MCILKSLNCKVLKSAVPFFNGNVDVALGKHPGSPRDIQKLLIVPTKRSWIWGHELEIFQHKACEMYIRWAASVGPIYRLRAAFFQPDIVVVNDIIAVQYIFQNAYSYVKSPAYRPIVKRILGKGIVYAEGEEHKHQRRLLAPAFTSNAVKAMSDDIFACVDRMSQKLRTVITSSNSTDTIVNIVPFVTACTLDIIGRVAFGHDFGGGESKEAREIASAWHEDVLKSDTFRGFIALRLINLFPWIAKLPIIAGESVSKRIVDRLAGVLLQDSHVISNAHRTDILSLLIKDNQKKGKSEVGLTDMELLDNVTTLMMVGHETSAATLVFTLLELARNPTIQENLRREVQTMGHLNYDRVQQLEYLDAVVKEGLRLHPAASLTERVALQDDVIPLSNPAKTQNGDEISSLSIKAGQVFHIPFTSLNVSPEIWGQNAAQFIPERWIKSGGIPPIDKLPRGPWTGISTFCDGPRSCIGYRLAVLELKIIVAVVVRFFELRDSGARIEEYSRPTTLQAFSDGRAASLPLKLSSVSNEH</sequence>
<keyword evidence="15" id="KW-1185">Reference proteome</keyword>
<dbReference type="EMBL" id="BDGU01000001">
    <property type="protein sequence ID" value="GAV98616.1"/>
    <property type="molecule type" value="Genomic_DNA"/>
</dbReference>
<evidence type="ECO:0000256" key="12">
    <source>
        <dbReference type="ARBA" id="ARBA00023136"/>
    </source>
</evidence>
<evidence type="ECO:0000256" key="11">
    <source>
        <dbReference type="ARBA" id="ARBA00023033"/>
    </source>
</evidence>
<comment type="caution">
    <text evidence="14">The sequence shown here is derived from an EMBL/GenBank/DDBJ whole genome shotgun (WGS) entry which is preliminary data.</text>
</comment>
<evidence type="ECO:0000256" key="9">
    <source>
        <dbReference type="ARBA" id="ARBA00023002"/>
    </source>
</evidence>
<evidence type="ECO:0000256" key="1">
    <source>
        <dbReference type="ARBA" id="ARBA00001971"/>
    </source>
</evidence>
<keyword evidence="6" id="KW-0812">Transmembrane</keyword>
<keyword evidence="5 13" id="KW-0349">Heme</keyword>
<dbReference type="PANTHER" id="PTHR24305">
    <property type="entry name" value="CYTOCHROME P450"/>
    <property type="match status" value="1"/>
</dbReference>
<keyword evidence="10 13" id="KW-0408">Iron</keyword>
<gene>
    <name evidence="14" type="ORF">LENED_000002</name>
</gene>
<reference evidence="14 15" key="1">
    <citation type="submission" date="2016-08" db="EMBL/GenBank/DDBJ databases">
        <authorList>
            <consortium name="Lentinula edodes genome sequencing consortium"/>
            <person name="Sakamoto Y."/>
            <person name="Nakade K."/>
            <person name="Sato S."/>
            <person name="Yoshida Y."/>
            <person name="Miyazaki K."/>
            <person name="Natsume S."/>
            <person name="Konno N."/>
        </authorList>
    </citation>
    <scope>NUCLEOTIDE SEQUENCE [LARGE SCALE GENOMIC DNA]</scope>
    <source>
        <strain evidence="14 15">NBRC 111202</strain>
    </source>
</reference>
<dbReference type="GO" id="GO:0020037">
    <property type="term" value="F:heme binding"/>
    <property type="evidence" value="ECO:0007669"/>
    <property type="project" value="InterPro"/>
</dbReference>
<dbReference type="AlphaFoldDB" id="A0A1Q3DUG9"/>
<evidence type="ECO:0000256" key="6">
    <source>
        <dbReference type="ARBA" id="ARBA00022692"/>
    </source>
</evidence>
<evidence type="ECO:0000256" key="10">
    <source>
        <dbReference type="ARBA" id="ARBA00023004"/>
    </source>
</evidence>
<dbReference type="Gene3D" id="1.10.630.10">
    <property type="entry name" value="Cytochrome P450"/>
    <property type="match status" value="1"/>
</dbReference>
<dbReference type="SUPFAM" id="SSF48264">
    <property type="entry name" value="Cytochrome P450"/>
    <property type="match status" value="1"/>
</dbReference>
<dbReference type="Proteomes" id="UP000188533">
    <property type="component" value="Unassembled WGS sequence"/>
</dbReference>
<keyword evidence="11" id="KW-0503">Monooxygenase</keyword>
<dbReference type="InterPro" id="IPR050121">
    <property type="entry name" value="Cytochrome_P450_monoxygenase"/>
</dbReference>
<dbReference type="PRINTS" id="PR00385">
    <property type="entry name" value="P450"/>
</dbReference>
<comment type="similarity">
    <text evidence="4">Belongs to the cytochrome P450 family.</text>
</comment>
<evidence type="ECO:0000313" key="14">
    <source>
        <dbReference type="EMBL" id="GAV98616.1"/>
    </source>
</evidence>
<dbReference type="PRINTS" id="PR00463">
    <property type="entry name" value="EP450I"/>
</dbReference>
<evidence type="ECO:0000256" key="3">
    <source>
        <dbReference type="ARBA" id="ARBA00004721"/>
    </source>
</evidence>
<dbReference type="InterPro" id="IPR002401">
    <property type="entry name" value="Cyt_P450_E_grp-I"/>
</dbReference>
<comment type="pathway">
    <text evidence="3">Secondary metabolite biosynthesis; terpenoid biosynthesis.</text>
</comment>
<evidence type="ECO:0000256" key="4">
    <source>
        <dbReference type="ARBA" id="ARBA00010617"/>
    </source>
</evidence>
<evidence type="ECO:0000256" key="2">
    <source>
        <dbReference type="ARBA" id="ARBA00004370"/>
    </source>
</evidence>
<organism evidence="14 15">
    <name type="scientific">Lentinula edodes</name>
    <name type="common">Shiitake mushroom</name>
    <name type="synonym">Lentinus edodes</name>
    <dbReference type="NCBI Taxonomy" id="5353"/>
    <lineage>
        <taxon>Eukaryota</taxon>
        <taxon>Fungi</taxon>
        <taxon>Dikarya</taxon>
        <taxon>Basidiomycota</taxon>
        <taxon>Agaricomycotina</taxon>
        <taxon>Agaricomycetes</taxon>
        <taxon>Agaricomycetidae</taxon>
        <taxon>Agaricales</taxon>
        <taxon>Marasmiineae</taxon>
        <taxon>Omphalotaceae</taxon>
        <taxon>Lentinula</taxon>
    </lineage>
</organism>